<protein>
    <submittedName>
        <fullName evidence="1">Uncharacterized protein</fullName>
    </submittedName>
</protein>
<gene>
    <name evidence="1" type="ORF">E9229_003786</name>
</gene>
<evidence type="ECO:0000313" key="2">
    <source>
        <dbReference type="Proteomes" id="UP000523000"/>
    </source>
</evidence>
<dbReference type="RefSeq" id="WP_183513174.1">
    <property type="nucleotide sequence ID" value="NZ_BAABGK010000077.1"/>
</dbReference>
<evidence type="ECO:0000313" key="1">
    <source>
        <dbReference type="EMBL" id="MBB2997514.1"/>
    </source>
</evidence>
<accession>A0A839QRV9</accession>
<reference evidence="1 2" key="1">
    <citation type="submission" date="2020-08" db="EMBL/GenBank/DDBJ databases">
        <title>Sequencing the genomes of 1000 actinobacteria strains.</title>
        <authorList>
            <person name="Klenk H.-P."/>
        </authorList>
    </citation>
    <scope>NUCLEOTIDE SEQUENCE [LARGE SCALE GENOMIC DNA]</scope>
    <source>
        <strain evidence="1 2">DSM 22826</strain>
    </source>
</reference>
<dbReference type="AlphaFoldDB" id="A0A839QRV9"/>
<name>A0A839QRV9_9MICC</name>
<dbReference type="Proteomes" id="UP000523000">
    <property type="component" value="Unassembled WGS sequence"/>
</dbReference>
<proteinExistence type="predicted"/>
<keyword evidence="2" id="KW-1185">Reference proteome</keyword>
<dbReference type="EMBL" id="JACHVS010000004">
    <property type="protein sequence ID" value="MBB2997514.1"/>
    <property type="molecule type" value="Genomic_DNA"/>
</dbReference>
<organism evidence="1 2">
    <name type="scientific">Paeniglutamicibacter cryotolerans</name>
    <dbReference type="NCBI Taxonomy" id="670079"/>
    <lineage>
        <taxon>Bacteria</taxon>
        <taxon>Bacillati</taxon>
        <taxon>Actinomycetota</taxon>
        <taxon>Actinomycetes</taxon>
        <taxon>Micrococcales</taxon>
        <taxon>Micrococcaceae</taxon>
        <taxon>Paeniglutamicibacter</taxon>
    </lineage>
</organism>
<comment type="caution">
    <text evidence="1">The sequence shown here is derived from an EMBL/GenBank/DDBJ whole genome shotgun (WGS) entry which is preliminary data.</text>
</comment>
<sequence>MDWGIAKDILGIVKDIATIVLPLAGVLVGAQLARRTANEQWLKKERLTAYLGLIKQLRDMNQRFAVGLRVSKFREDAAAHGHDFNGVTWAWQESMDELQDIEVSIRLLGGRLGKVYEESADGVIFDMLVAIDDDEITEEAWDELLACAGNLVEALEESAALDLQVPVAREPLLSLGLRRDRRSSVKV</sequence>